<dbReference type="CDD" id="cd00519">
    <property type="entry name" value="Lipase_3"/>
    <property type="match status" value="1"/>
</dbReference>
<dbReference type="InterPro" id="IPR002921">
    <property type="entry name" value="Fungal_lipase-type"/>
</dbReference>
<dbReference type="AlphaFoldDB" id="A0ABD3R3D0"/>
<evidence type="ECO:0000256" key="8">
    <source>
        <dbReference type="ARBA" id="ARBA00022837"/>
    </source>
</evidence>
<evidence type="ECO:0000256" key="9">
    <source>
        <dbReference type="ARBA" id="ARBA00022963"/>
    </source>
</evidence>
<dbReference type="EC" id="3.1.1.116" evidence="14"/>
<dbReference type="InterPro" id="IPR029058">
    <property type="entry name" value="AB_hydrolase_fold"/>
</dbReference>
<comment type="cofactor">
    <cofactor evidence="1">
        <name>Ca(2+)</name>
        <dbReference type="ChEBI" id="CHEBI:29108"/>
    </cofactor>
</comment>
<name>A0ABD3R3D0_9STRA</name>
<comment type="caution">
    <text evidence="17">The sequence shown here is derived from an EMBL/GenBank/DDBJ whole genome shotgun (WGS) entry which is preliminary data.</text>
</comment>
<gene>
    <name evidence="17" type="ORF">ACHAXA_003981</name>
</gene>
<comment type="catalytic activity">
    <reaction evidence="13">
        <text>a 1,2-diacyl-sn-glycerol + H2O = a 2-acylglycerol + a fatty acid + H(+)</text>
        <dbReference type="Rhea" id="RHEA:33275"/>
        <dbReference type="ChEBI" id="CHEBI:15377"/>
        <dbReference type="ChEBI" id="CHEBI:15378"/>
        <dbReference type="ChEBI" id="CHEBI:17389"/>
        <dbReference type="ChEBI" id="CHEBI:17815"/>
        <dbReference type="ChEBI" id="CHEBI:28868"/>
        <dbReference type="EC" id="3.1.1.116"/>
    </reaction>
    <physiologicalReaction direction="left-to-right" evidence="13">
        <dbReference type="Rhea" id="RHEA:33276"/>
    </physiologicalReaction>
</comment>
<sequence length="597" mass="66568">MRLISRRCILHRRQLLMTVLLLCIDTALAIPRGGGDSVNTPLGGGKKVKPSHGKSDIVVERECIEGETNESVRSGEIIADNEKKAFLRKRLFDVAKSLFGRAADVILSKTSLRRPNDDSGNDDGVDHTFDDLDLIIENTNTTINDELLKHQHLRVVDDGEEYDGDEWLLKTFWPPLAQGSSLLSGRKQQRSLLHRMNKKLQSSETAKAFKTIRGIIERFPEYGIADLFGMYSPKDVAWSFLALSKLQHILEQATDDDSKNVLPVNNVLLNKQLLEDLAHYCTFASAAYGWKGFAFCGRLHPWWKLSHAYYIARDTKRKTIVLSIRGSLSPRDILTDLICSCENFFVEDDVEMGGIFDVSHNTTKPRLGKPPLILGRAHKGMVDAARSIAGMTGKIISAELDANPDYTLLIVGHSLGGGVAAIIAAMWHRRFLNRVRSIGYGSPCFDDTIISVVGSGDPFARISLGHLADLTKTISKLCQDKGLRDEILKRTTGKVDADDYEWCETVMIFLRNLCDSEKLLPPGKILLLSGPILEVLQTISKTGINSKSKGRDTTAMLKSVDAARFNELKLHARMFDVSLHIPLRYEMLLRRLASSEI</sequence>
<accession>A0ABD3R3D0</accession>
<keyword evidence="8" id="KW-0106">Calcium</keyword>
<keyword evidence="10" id="KW-1133">Transmembrane helix</keyword>
<dbReference type="PANTHER" id="PTHR45792">
    <property type="entry name" value="DIACYLGLYCEROL LIPASE HOMOLOG-RELATED"/>
    <property type="match status" value="1"/>
</dbReference>
<evidence type="ECO:0000256" key="2">
    <source>
        <dbReference type="ARBA" id="ARBA00004651"/>
    </source>
</evidence>
<keyword evidence="5" id="KW-0812">Transmembrane</keyword>
<evidence type="ECO:0000256" key="1">
    <source>
        <dbReference type="ARBA" id="ARBA00001913"/>
    </source>
</evidence>
<dbReference type="PANTHER" id="PTHR45792:SF8">
    <property type="entry name" value="DIACYLGLYCEROL LIPASE-ALPHA"/>
    <property type="match status" value="1"/>
</dbReference>
<evidence type="ECO:0000256" key="3">
    <source>
        <dbReference type="ARBA" id="ARBA00022475"/>
    </source>
</evidence>
<evidence type="ECO:0000256" key="5">
    <source>
        <dbReference type="ARBA" id="ARBA00022692"/>
    </source>
</evidence>
<evidence type="ECO:0000256" key="4">
    <source>
        <dbReference type="ARBA" id="ARBA00022553"/>
    </source>
</evidence>
<dbReference type="Gene3D" id="3.40.50.1820">
    <property type="entry name" value="alpha/beta hydrolase"/>
    <property type="match status" value="1"/>
</dbReference>
<feature type="chain" id="PRO_5044852331" description="sn-1-specific diacylglycerol lipase" evidence="15">
    <location>
        <begin position="30"/>
        <end position="597"/>
    </location>
</feature>
<evidence type="ECO:0000256" key="6">
    <source>
        <dbReference type="ARBA" id="ARBA00022723"/>
    </source>
</evidence>
<comment type="subcellular location">
    <subcellularLocation>
        <location evidence="2">Cell membrane</location>
        <topology evidence="2">Multi-pass membrane protein</topology>
    </subcellularLocation>
</comment>
<evidence type="ECO:0000259" key="16">
    <source>
        <dbReference type="Pfam" id="PF01764"/>
    </source>
</evidence>
<dbReference type="GO" id="GO:0016042">
    <property type="term" value="P:lipid catabolic process"/>
    <property type="evidence" value="ECO:0007669"/>
    <property type="project" value="UniProtKB-KW"/>
</dbReference>
<keyword evidence="4" id="KW-0597">Phosphoprotein</keyword>
<keyword evidence="9" id="KW-0442">Lipid degradation</keyword>
<dbReference type="GO" id="GO:0005886">
    <property type="term" value="C:plasma membrane"/>
    <property type="evidence" value="ECO:0007669"/>
    <property type="project" value="UniProtKB-SubCell"/>
</dbReference>
<keyword evidence="12" id="KW-0472">Membrane</keyword>
<dbReference type="Pfam" id="PF01764">
    <property type="entry name" value="Lipase_3"/>
    <property type="match status" value="1"/>
</dbReference>
<evidence type="ECO:0000256" key="13">
    <source>
        <dbReference type="ARBA" id="ARBA00024531"/>
    </source>
</evidence>
<feature type="domain" description="Fungal lipase-type" evidence="16">
    <location>
        <begin position="321"/>
        <end position="449"/>
    </location>
</feature>
<dbReference type="InterPro" id="IPR052214">
    <property type="entry name" value="DAG_Lipase-Related"/>
</dbReference>
<evidence type="ECO:0000256" key="11">
    <source>
        <dbReference type="ARBA" id="ARBA00023098"/>
    </source>
</evidence>
<keyword evidence="6" id="KW-0479">Metal-binding</keyword>
<keyword evidence="15" id="KW-0732">Signal</keyword>
<evidence type="ECO:0000256" key="10">
    <source>
        <dbReference type="ARBA" id="ARBA00022989"/>
    </source>
</evidence>
<evidence type="ECO:0000256" key="12">
    <source>
        <dbReference type="ARBA" id="ARBA00023136"/>
    </source>
</evidence>
<evidence type="ECO:0000313" key="18">
    <source>
        <dbReference type="Proteomes" id="UP001530377"/>
    </source>
</evidence>
<keyword evidence="18" id="KW-1185">Reference proteome</keyword>
<keyword evidence="11" id="KW-0443">Lipid metabolism</keyword>
<evidence type="ECO:0000256" key="7">
    <source>
        <dbReference type="ARBA" id="ARBA00022801"/>
    </source>
</evidence>
<organism evidence="17 18">
    <name type="scientific">Cyclostephanos tholiformis</name>
    <dbReference type="NCBI Taxonomy" id="382380"/>
    <lineage>
        <taxon>Eukaryota</taxon>
        <taxon>Sar</taxon>
        <taxon>Stramenopiles</taxon>
        <taxon>Ochrophyta</taxon>
        <taxon>Bacillariophyta</taxon>
        <taxon>Coscinodiscophyceae</taxon>
        <taxon>Thalassiosirophycidae</taxon>
        <taxon>Stephanodiscales</taxon>
        <taxon>Stephanodiscaceae</taxon>
        <taxon>Cyclostephanos</taxon>
    </lineage>
</organism>
<dbReference type="Proteomes" id="UP001530377">
    <property type="component" value="Unassembled WGS sequence"/>
</dbReference>
<reference evidence="17 18" key="1">
    <citation type="submission" date="2024-10" db="EMBL/GenBank/DDBJ databases">
        <title>Updated reference genomes for cyclostephanoid diatoms.</title>
        <authorList>
            <person name="Roberts W.R."/>
            <person name="Alverson A.J."/>
        </authorList>
    </citation>
    <scope>NUCLEOTIDE SEQUENCE [LARGE SCALE GENOMIC DNA]</scope>
    <source>
        <strain evidence="17 18">AJA228-03</strain>
    </source>
</reference>
<proteinExistence type="predicted"/>
<protein>
    <recommendedName>
        <fullName evidence="14">sn-1-specific diacylglycerol lipase</fullName>
        <ecNumber evidence="14">3.1.1.116</ecNumber>
    </recommendedName>
</protein>
<keyword evidence="3" id="KW-1003">Cell membrane</keyword>
<dbReference type="EMBL" id="JALLPB020000623">
    <property type="protein sequence ID" value="KAL3807490.1"/>
    <property type="molecule type" value="Genomic_DNA"/>
</dbReference>
<dbReference type="SUPFAM" id="SSF53474">
    <property type="entry name" value="alpha/beta-Hydrolases"/>
    <property type="match status" value="1"/>
</dbReference>
<dbReference type="GO" id="GO:0016787">
    <property type="term" value="F:hydrolase activity"/>
    <property type="evidence" value="ECO:0007669"/>
    <property type="project" value="UniProtKB-KW"/>
</dbReference>
<keyword evidence="7" id="KW-0378">Hydrolase</keyword>
<evidence type="ECO:0000256" key="15">
    <source>
        <dbReference type="SAM" id="SignalP"/>
    </source>
</evidence>
<evidence type="ECO:0000313" key="17">
    <source>
        <dbReference type="EMBL" id="KAL3807490.1"/>
    </source>
</evidence>
<dbReference type="GO" id="GO:0046872">
    <property type="term" value="F:metal ion binding"/>
    <property type="evidence" value="ECO:0007669"/>
    <property type="project" value="UniProtKB-KW"/>
</dbReference>
<evidence type="ECO:0000256" key="14">
    <source>
        <dbReference type="ARBA" id="ARBA00026104"/>
    </source>
</evidence>
<feature type="signal peptide" evidence="15">
    <location>
        <begin position="1"/>
        <end position="29"/>
    </location>
</feature>